<organism evidence="2">
    <name type="scientific">Pseudomonas fluorescens R124</name>
    <dbReference type="NCBI Taxonomy" id="743713"/>
    <lineage>
        <taxon>Bacteria</taxon>
        <taxon>Pseudomonadati</taxon>
        <taxon>Pseudomonadota</taxon>
        <taxon>Gammaproteobacteria</taxon>
        <taxon>Pseudomonadales</taxon>
        <taxon>Pseudomonadaceae</taxon>
        <taxon>Pseudomonas</taxon>
    </lineage>
</organism>
<evidence type="ECO:0000313" key="2">
    <source>
        <dbReference type="EMBL" id="AFS51711.1"/>
    </source>
</evidence>
<protein>
    <submittedName>
        <fullName evidence="2">Uncharacterized protein</fullName>
    </submittedName>
</protein>
<geneLocation type="plasmid" evidence="2 4">
    <name>pMP-R124</name>
</geneLocation>
<dbReference type="Proteomes" id="UP000006045">
    <property type="component" value="Plasmid pMP-R124"/>
</dbReference>
<name>K0WRV8_PSEFL</name>
<dbReference type="EMBL" id="JQ737005">
    <property type="protein sequence ID" value="AFS51711.1"/>
    <property type="molecule type" value="Genomic_DNA"/>
</dbReference>
<dbReference type="OrthoDB" id="6917608at2"/>
<keyword evidence="2" id="KW-0614">Plasmid</keyword>
<evidence type="ECO:0000256" key="1">
    <source>
        <dbReference type="SAM" id="Phobius"/>
    </source>
</evidence>
<dbReference type="EMBL" id="CM001562">
    <property type="protein sequence ID" value="EJZ60956.1"/>
    <property type="molecule type" value="Genomic_DNA"/>
</dbReference>
<gene>
    <name evidence="2" type="ORF">I1A_000035</name>
</gene>
<dbReference type="AlphaFoldDB" id="K0WRV8"/>
<keyword evidence="1" id="KW-1133">Transmembrane helix</keyword>
<dbReference type="RefSeq" id="WP_003230036.1">
    <property type="nucleotide sequence ID" value="NC_022437.1"/>
</dbReference>
<feature type="transmembrane region" description="Helical" evidence="1">
    <location>
        <begin position="59"/>
        <end position="83"/>
    </location>
</feature>
<sequence length="113" mass="12812">MWWKISLVVVVAMALFFVCGLYAGGALYLVLIGHEFSSVTWATLLDASSQKLSDRSLMFLPWAWCVTVLFTFLPLALTLLALFMRPKVSNLHGDARFANNAELRIFEYKGEYQ</sequence>
<proteinExistence type="predicted"/>
<evidence type="ECO:0000313" key="3">
    <source>
        <dbReference type="EMBL" id="EJZ60956.1"/>
    </source>
</evidence>
<evidence type="ECO:0000313" key="4">
    <source>
        <dbReference type="Proteomes" id="UP000006045"/>
    </source>
</evidence>
<dbReference type="HOGENOM" id="CLU_167576_0_0_6"/>
<feature type="transmembrane region" description="Helical" evidence="1">
    <location>
        <begin position="7"/>
        <end position="31"/>
    </location>
</feature>
<reference evidence="3 4" key="2">
    <citation type="submission" date="2012-08" db="EMBL/GenBank/DDBJ databases">
        <title>The genome of cave-isolated P. fluorescens strain R124 demonstrates phenotypic adaptation to the mineral environment.</title>
        <authorList>
            <person name="Barton M.D."/>
            <person name="Petronio M."/>
            <person name="Giarrizzo J.G."/>
            <person name="Bowling B.V."/>
            <person name="Barton H.A."/>
        </authorList>
    </citation>
    <scope>NUCLEOTIDE SEQUENCE [LARGE SCALE GENOMIC DNA]</scope>
    <source>
        <strain evidence="3 4">R124</strain>
        <plasmid evidence="3 4">pMP-R124</plasmid>
    </source>
</reference>
<keyword evidence="1" id="KW-0812">Transmembrane</keyword>
<accession>K0WRV8</accession>
<keyword evidence="1" id="KW-0472">Membrane</keyword>
<reference evidence="2" key="1">
    <citation type="submission" date="2012-03" db="EMBL/GenBank/DDBJ databases">
        <title>The genome of cave-isolated P. fluorescens strain R124 demonstrates phenotypic adaptation to the mineral environment.</title>
        <authorList>
            <person name="Barton M.D."/>
            <person name="Petronio M."/>
            <person name="Giarrizzo J.G."/>
            <person name="Bowling B."/>
            <person name="Barton H.A."/>
        </authorList>
    </citation>
    <scope>NUCLEOTIDE SEQUENCE</scope>
    <source>
        <strain evidence="2">R124</strain>
        <plasmid evidence="2">pMP-R124</plasmid>
    </source>
</reference>